<dbReference type="RefSeq" id="WP_237378600.1">
    <property type="nucleotide sequence ID" value="NZ_CP071793.1"/>
</dbReference>
<comment type="subcellular location">
    <subcellularLocation>
        <location evidence="1">Cell outer membrane</location>
        <topology evidence="1">Multi-pass membrane protein</topology>
    </subcellularLocation>
</comment>
<evidence type="ECO:0000256" key="5">
    <source>
        <dbReference type="ARBA" id="ARBA00022729"/>
    </source>
</evidence>
<organism evidence="8 9">
    <name type="scientific">Sulfidibacter corallicola</name>
    <dbReference type="NCBI Taxonomy" id="2818388"/>
    <lineage>
        <taxon>Bacteria</taxon>
        <taxon>Pseudomonadati</taxon>
        <taxon>Acidobacteriota</taxon>
        <taxon>Holophagae</taxon>
        <taxon>Acanthopleuribacterales</taxon>
        <taxon>Acanthopleuribacteraceae</taxon>
        <taxon>Sulfidibacter</taxon>
    </lineage>
</organism>
<evidence type="ECO:0000313" key="8">
    <source>
        <dbReference type="EMBL" id="QTD48951.1"/>
    </source>
</evidence>
<evidence type="ECO:0000256" key="1">
    <source>
        <dbReference type="ARBA" id="ARBA00004571"/>
    </source>
</evidence>
<dbReference type="PANTHER" id="PTHR35093:SF3">
    <property type="entry name" value="LONG-CHAIN FATTY ACID TRANSPORT PROTEIN"/>
    <property type="match status" value="1"/>
</dbReference>
<evidence type="ECO:0000256" key="2">
    <source>
        <dbReference type="ARBA" id="ARBA00008163"/>
    </source>
</evidence>
<keyword evidence="3" id="KW-1134">Transmembrane beta strand</keyword>
<proteinExistence type="inferred from homology"/>
<dbReference type="GO" id="GO:0009279">
    <property type="term" value="C:cell outer membrane"/>
    <property type="evidence" value="ECO:0007669"/>
    <property type="project" value="UniProtKB-SubCell"/>
</dbReference>
<reference evidence="8" key="1">
    <citation type="submission" date="2021-03" db="EMBL/GenBank/DDBJ databases">
        <title>Acanthopleuribacteraceae sp. M133.</title>
        <authorList>
            <person name="Wang G."/>
        </authorList>
    </citation>
    <scope>NUCLEOTIDE SEQUENCE</scope>
    <source>
        <strain evidence="8">M133</strain>
    </source>
</reference>
<evidence type="ECO:0000256" key="6">
    <source>
        <dbReference type="ARBA" id="ARBA00023136"/>
    </source>
</evidence>
<dbReference type="Proteomes" id="UP000663929">
    <property type="component" value="Chromosome"/>
</dbReference>
<comment type="similarity">
    <text evidence="2">Belongs to the OmpP1/FadL family.</text>
</comment>
<keyword evidence="7" id="KW-0998">Cell outer membrane</keyword>
<dbReference type="SUPFAM" id="SSF56935">
    <property type="entry name" value="Porins"/>
    <property type="match status" value="1"/>
</dbReference>
<dbReference type="GO" id="GO:0015483">
    <property type="term" value="F:long-chain fatty acid transporting porin activity"/>
    <property type="evidence" value="ECO:0007669"/>
    <property type="project" value="TreeGrafter"/>
</dbReference>
<sequence>MWSYRISLRHVVVLALCFVCFQSSLMAGGYQVSEQSARGLARAFSGVTTGLGDGSSVWFNPAAMSREGDVASFAANVLSIDAEFQNQGSTVAGAFPTTGGSGGNGPESAVVPSAYIVKSFGDKIRIGGSINAPFGLATEFDSDWVGRYHATESELRTIAVNLALSYEFNDRVALGVGINYYQMDDAKIAQHIDFGTIGFSVLGPAQATALGLAPQMNDGSVEITGDDKKVSFNVGGLFNFTDHTRLGIGYRHEVEGSLDGRADFTIPAGYEAVFSQFVDPNGRPLFADSGGFVDITLPTLVFVGLTHEFGNVSLGLDVQWADWTVFPELRVVYSETGRVDSVVETEWDEATRISLGFDWQVNEDWVWRAGIADEETPIPAPENRTPRIPDNDRLWLTTGFTYNHGPWAFDFAYAYIDSDNAGVSLPSSTDFLNGEFELGGDIFTLGLVYNF</sequence>
<protein>
    <submittedName>
        <fullName evidence="8">Outer membrane protein transport protein</fullName>
    </submittedName>
</protein>
<keyword evidence="4" id="KW-0812">Transmembrane</keyword>
<dbReference type="PANTHER" id="PTHR35093">
    <property type="entry name" value="OUTER MEMBRANE PROTEIN NMB0088-RELATED"/>
    <property type="match status" value="1"/>
</dbReference>
<evidence type="ECO:0000256" key="3">
    <source>
        <dbReference type="ARBA" id="ARBA00022452"/>
    </source>
</evidence>
<keyword evidence="5" id="KW-0732">Signal</keyword>
<evidence type="ECO:0000256" key="7">
    <source>
        <dbReference type="ARBA" id="ARBA00023237"/>
    </source>
</evidence>
<dbReference type="EMBL" id="CP071793">
    <property type="protein sequence ID" value="QTD48951.1"/>
    <property type="molecule type" value="Genomic_DNA"/>
</dbReference>
<accession>A0A8A4TJD4</accession>
<keyword evidence="9" id="KW-1185">Reference proteome</keyword>
<name>A0A8A4TJD4_SULCO</name>
<dbReference type="Pfam" id="PF03349">
    <property type="entry name" value="Toluene_X"/>
    <property type="match status" value="1"/>
</dbReference>
<gene>
    <name evidence="8" type="ORF">J3U87_25485</name>
</gene>
<keyword evidence="6" id="KW-0472">Membrane</keyword>
<dbReference type="KEGG" id="scor:J3U87_25485"/>
<dbReference type="InterPro" id="IPR005017">
    <property type="entry name" value="OMPP1/FadL/TodX"/>
</dbReference>
<evidence type="ECO:0000256" key="4">
    <source>
        <dbReference type="ARBA" id="ARBA00022692"/>
    </source>
</evidence>
<evidence type="ECO:0000313" key="9">
    <source>
        <dbReference type="Proteomes" id="UP000663929"/>
    </source>
</evidence>
<dbReference type="Gene3D" id="2.40.160.60">
    <property type="entry name" value="Outer membrane protein transport protein (OMPP1/FadL/TodX)"/>
    <property type="match status" value="1"/>
</dbReference>
<dbReference type="AlphaFoldDB" id="A0A8A4TJD4"/>